<reference evidence="2 3" key="1">
    <citation type="journal article" date="2019" name="PLoS ONE">
        <title>Comparative genome analysis indicates high evolutionary potential of pathogenicity genes in Colletotrichum tanaceti.</title>
        <authorList>
            <person name="Lelwala R.V."/>
            <person name="Korhonen P.K."/>
            <person name="Young N.D."/>
            <person name="Scott J.B."/>
            <person name="Ades P.A."/>
            <person name="Gasser R.B."/>
            <person name="Taylor P.W.J."/>
        </authorList>
    </citation>
    <scope>NUCLEOTIDE SEQUENCE [LARGE SCALE GENOMIC DNA]</scope>
    <source>
        <strain evidence="2">BRIP57314</strain>
    </source>
</reference>
<comment type="caution">
    <text evidence="2">The sequence shown here is derived from an EMBL/GenBank/DDBJ whole genome shotgun (WGS) entry which is preliminary data.</text>
</comment>
<gene>
    <name evidence="2" type="ORF">CTA1_753</name>
</gene>
<dbReference type="Gene3D" id="1.20.5.2280">
    <property type="match status" value="2"/>
</dbReference>
<dbReference type="SUPFAM" id="SSF57997">
    <property type="entry name" value="Tropomyosin"/>
    <property type="match status" value="1"/>
</dbReference>
<dbReference type="EMBL" id="PJEX01000031">
    <property type="protein sequence ID" value="TKW58000.1"/>
    <property type="molecule type" value="Genomic_DNA"/>
</dbReference>
<evidence type="ECO:0008006" key="4">
    <source>
        <dbReference type="Google" id="ProtNLM"/>
    </source>
</evidence>
<evidence type="ECO:0000313" key="3">
    <source>
        <dbReference type="Proteomes" id="UP000310108"/>
    </source>
</evidence>
<evidence type="ECO:0000313" key="2">
    <source>
        <dbReference type="EMBL" id="TKW58000.1"/>
    </source>
</evidence>
<name>A0A4U6XQA1_9PEZI</name>
<proteinExistence type="predicted"/>
<evidence type="ECO:0000256" key="1">
    <source>
        <dbReference type="SAM" id="Coils"/>
    </source>
</evidence>
<dbReference type="Proteomes" id="UP000310108">
    <property type="component" value="Unassembled WGS sequence"/>
</dbReference>
<dbReference type="STRING" id="1306861.A0A4U6XQA1"/>
<sequence>MSFDIQFGQIMAALHSLSARLDKIDDRLNEIDDRLDKIDNRFNDVDNRFNDVDNRFNDVDNRLENVERHFGIIDQRFNVVEKRTTDLEAFCHNMHSEIAAKLGHIDGNIASLKTLRAAREVNYQRKIANQKMLLDHGNCPDDIAILPLIDPNTLADVDNFPHTRTEF</sequence>
<protein>
    <recommendedName>
        <fullName evidence="4">t-SNARE coiled-coil homology domain-containing protein</fullName>
    </recommendedName>
</protein>
<accession>A0A4U6XQA1</accession>
<feature type="coiled-coil region" evidence="1">
    <location>
        <begin position="14"/>
        <end position="48"/>
    </location>
</feature>
<keyword evidence="3" id="KW-1185">Reference proteome</keyword>
<dbReference type="AlphaFoldDB" id="A0A4U6XQA1"/>
<keyword evidence="1" id="KW-0175">Coiled coil</keyword>
<organism evidence="2 3">
    <name type="scientific">Colletotrichum tanaceti</name>
    <dbReference type="NCBI Taxonomy" id="1306861"/>
    <lineage>
        <taxon>Eukaryota</taxon>
        <taxon>Fungi</taxon>
        <taxon>Dikarya</taxon>
        <taxon>Ascomycota</taxon>
        <taxon>Pezizomycotina</taxon>
        <taxon>Sordariomycetes</taxon>
        <taxon>Hypocreomycetidae</taxon>
        <taxon>Glomerellales</taxon>
        <taxon>Glomerellaceae</taxon>
        <taxon>Colletotrichum</taxon>
        <taxon>Colletotrichum destructivum species complex</taxon>
    </lineage>
</organism>